<feature type="domain" description="Aminoacyl-tRNA synthetase class II (D/K/N)" evidence="9">
    <location>
        <begin position="344"/>
        <end position="609"/>
    </location>
</feature>
<keyword evidence="7" id="KW-0030">Aminoacyl-tRNA synthetase</keyword>
<gene>
    <name evidence="10" type="ORF">HID58_053461</name>
</gene>
<dbReference type="EMBL" id="JAGKQM010000013">
    <property type="protein sequence ID" value="KAH0891032.1"/>
    <property type="molecule type" value="Genomic_DNA"/>
</dbReference>
<keyword evidence="5" id="KW-0067">ATP-binding</keyword>
<comment type="similarity">
    <text evidence="1">Belongs to the class-II aminoacyl-tRNA synthetase family.</text>
</comment>
<evidence type="ECO:0000256" key="4">
    <source>
        <dbReference type="ARBA" id="ARBA00022741"/>
    </source>
</evidence>
<feature type="region of interest" description="Disordered" evidence="8">
    <location>
        <begin position="61"/>
        <end position="85"/>
    </location>
</feature>
<feature type="domain" description="Aminoacyl-tRNA synthetase class II (D/K/N)" evidence="9">
    <location>
        <begin position="664"/>
        <end position="774"/>
    </location>
</feature>
<evidence type="ECO:0000256" key="5">
    <source>
        <dbReference type="ARBA" id="ARBA00022840"/>
    </source>
</evidence>
<dbReference type="InterPro" id="IPR004522">
    <property type="entry name" value="Asn-tRNA-ligase"/>
</dbReference>
<evidence type="ECO:0000256" key="7">
    <source>
        <dbReference type="ARBA" id="ARBA00023146"/>
    </source>
</evidence>
<keyword evidence="3" id="KW-0436">Ligase</keyword>
<keyword evidence="11" id="KW-1185">Reference proteome</keyword>
<organism evidence="10 11">
    <name type="scientific">Brassica napus</name>
    <name type="common">Rape</name>
    <dbReference type="NCBI Taxonomy" id="3708"/>
    <lineage>
        <taxon>Eukaryota</taxon>
        <taxon>Viridiplantae</taxon>
        <taxon>Streptophyta</taxon>
        <taxon>Embryophyta</taxon>
        <taxon>Tracheophyta</taxon>
        <taxon>Spermatophyta</taxon>
        <taxon>Magnoliopsida</taxon>
        <taxon>eudicotyledons</taxon>
        <taxon>Gunneridae</taxon>
        <taxon>Pentapetalae</taxon>
        <taxon>rosids</taxon>
        <taxon>malvids</taxon>
        <taxon>Brassicales</taxon>
        <taxon>Brassicaceae</taxon>
        <taxon>Brassiceae</taxon>
        <taxon>Brassica</taxon>
    </lineage>
</organism>
<accession>A0ABQ8AES7</accession>
<dbReference type="PANTHER" id="PTHR22594">
    <property type="entry name" value="ASPARTYL/LYSYL-TRNA SYNTHETASE"/>
    <property type="match status" value="1"/>
</dbReference>
<proteinExistence type="inferred from homology"/>
<feature type="compositionally biased region" description="Basic and acidic residues" evidence="8">
    <location>
        <begin position="1"/>
        <end position="17"/>
    </location>
</feature>
<keyword evidence="4" id="KW-0547">Nucleotide-binding</keyword>
<sequence length="782" mass="87791">MDSHGKTHQREHEDDVISPKPVALSKYSNRVELKTLLERSDGGARLAGKRVVIGGWVKSSRAVKKDSPPPPPPQPSVTVPPPASTKSNISCTEIIQSKMNIFRKLFDVLSGGGKTTYPIFDKPEITGQKATSPPEYTIYFLISDGSSVSSLQVVVDSAMSTIPATQLMSLGTCIVAEGVLRHPLAASAKHVIELEAEKLLHVGTVDPEKYPLSKKQLPLHLLRDFSHFRPRTTTVGSVTRVHSALTLASHTFFQSNGFQYVQVPVITTTGFGEMFRVTTTLDREEKKHDGLSIETVKAAIKEKTRLIDHLKRSDSNREAVAAAVHDLKKTTDLAAQLEKKQKPQKLDFFGCDTYLTVSGRFHLESYASALGKVYTFGPRFTADKIDNARHLAEMWNVEAEIAFSELDDAMDCADDFFKFLCRYLLENRHEDMKFISKRVDKTVTTRLEATASNSLLRFSYTEAISLLQKATTRTFETKPKWGVALKEEHLSYLTDEICKGSVMIIHSYPKEVKPFYIRLNEDKKTVAAFDLVVPKVGVVISGSQNEERFEILDARIRELGSTSREKYEWYLDLRRHGTVKHSGMSLRMEHMLLFATGLPDIKDAVPFPRSWGNICVAAFDSTCSGICRSVDPIVEATTRTFEAKPKWGVALTEEHLGYLTDEICKGSVMIIHSYPKEVKPFYVRLNEDKKTVAAFDLVVPKVGVVISGSQNEDRFEILDGRVKEFGLTTKEKYEWYLDLRRHGTVRHSGISLKMEHMLLFATGLPDIKDAIPFHRSWGKANN</sequence>
<name>A0ABQ8AES7_BRANA</name>
<evidence type="ECO:0000256" key="2">
    <source>
        <dbReference type="ARBA" id="ARBA00012816"/>
    </source>
</evidence>
<feature type="region of interest" description="Disordered" evidence="8">
    <location>
        <begin position="1"/>
        <end position="21"/>
    </location>
</feature>
<dbReference type="Gene3D" id="3.30.930.10">
    <property type="entry name" value="Bira Bifunctional Protein, Domain 2"/>
    <property type="match status" value="2"/>
</dbReference>
<evidence type="ECO:0000313" key="10">
    <source>
        <dbReference type="EMBL" id="KAH0891032.1"/>
    </source>
</evidence>
<evidence type="ECO:0000256" key="8">
    <source>
        <dbReference type="SAM" id="MobiDB-lite"/>
    </source>
</evidence>
<dbReference type="PANTHER" id="PTHR22594:SF36">
    <property type="entry name" value="ASPARAGINE--TRNA LIGASE, CYTOPLASMIC 2"/>
    <property type="match status" value="1"/>
</dbReference>
<dbReference type="NCBIfam" id="TIGR00457">
    <property type="entry name" value="asnS"/>
    <property type="match status" value="1"/>
</dbReference>
<evidence type="ECO:0000256" key="1">
    <source>
        <dbReference type="ARBA" id="ARBA00008226"/>
    </source>
</evidence>
<evidence type="ECO:0000256" key="3">
    <source>
        <dbReference type="ARBA" id="ARBA00022598"/>
    </source>
</evidence>
<keyword evidence="6" id="KW-0648">Protein biosynthesis</keyword>
<evidence type="ECO:0000313" key="11">
    <source>
        <dbReference type="Proteomes" id="UP000824890"/>
    </source>
</evidence>
<dbReference type="InterPro" id="IPR004364">
    <property type="entry name" value="Aa-tRNA-synt_II"/>
</dbReference>
<evidence type="ECO:0000256" key="6">
    <source>
        <dbReference type="ARBA" id="ARBA00022917"/>
    </source>
</evidence>
<evidence type="ECO:0000259" key="9">
    <source>
        <dbReference type="Pfam" id="PF00152"/>
    </source>
</evidence>
<comment type="caution">
    <text evidence="10">The sequence shown here is derived from an EMBL/GenBank/DDBJ whole genome shotgun (WGS) entry which is preliminary data.</text>
</comment>
<feature type="compositionally biased region" description="Pro residues" evidence="8">
    <location>
        <begin position="68"/>
        <end position="83"/>
    </location>
</feature>
<protein>
    <recommendedName>
        <fullName evidence="2">asparagine--tRNA ligase</fullName>
        <ecNumber evidence="2">6.1.1.22</ecNumber>
    </recommendedName>
</protein>
<dbReference type="Pfam" id="PF00152">
    <property type="entry name" value="tRNA-synt_2"/>
    <property type="match status" value="2"/>
</dbReference>
<dbReference type="EC" id="6.1.1.22" evidence="2"/>
<reference evidence="10 11" key="1">
    <citation type="submission" date="2021-05" db="EMBL/GenBank/DDBJ databases">
        <title>Genome Assembly of Synthetic Allotetraploid Brassica napus Reveals Homoeologous Exchanges between Subgenomes.</title>
        <authorList>
            <person name="Davis J.T."/>
        </authorList>
    </citation>
    <scope>NUCLEOTIDE SEQUENCE [LARGE SCALE GENOMIC DNA]</scope>
    <source>
        <strain evidence="11">cv. Da-Ae</strain>
        <tissue evidence="10">Seedling</tissue>
    </source>
</reference>
<dbReference type="Proteomes" id="UP000824890">
    <property type="component" value="Unassembled WGS sequence"/>
</dbReference>
<dbReference type="SUPFAM" id="SSF55681">
    <property type="entry name" value="Class II aaRS and biotin synthetases"/>
    <property type="match status" value="2"/>
</dbReference>
<dbReference type="InterPro" id="IPR045864">
    <property type="entry name" value="aa-tRNA-synth_II/BPL/LPL"/>
</dbReference>